<dbReference type="RefSeq" id="WP_155320030.1">
    <property type="nucleotide sequence ID" value="NZ_AP021874.1"/>
</dbReference>
<name>A0A5K7YWF5_9BACT</name>
<evidence type="ECO:0000313" key="1">
    <source>
        <dbReference type="EMBL" id="BBO72313.1"/>
    </source>
</evidence>
<reference evidence="1 2" key="1">
    <citation type="submission" date="2019-11" db="EMBL/GenBank/DDBJ databases">
        <title>Comparative genomics of hydrocarbon-degrading Desulfosarcina strains.</title>
        <authorList>
            <person name="Watanabe M."/>
            <person name="Kojima H."/>
            <person name="Fukui M."/>
        </authorList>
    </citation>
    <scope>NUCLEOTIDE SEQUENCE [LARGE SCALE GENOMIC DNA]</scope>
    <source>
        <strain evidence="1 2">PL12</strain>
    </source>
</reference>
<evidence type="ECO:0000313" key="2">
    <source>
        <dbReference type="Proteomes" id="UP000427906"/>
    </source>
</evidence>
<protein>
    <submittedName>
        <fullName evidence="1">Uncharacterized protein</fullName>
    </submittedName>
</protein>
<gene>
    <name evidence="1" type="ORF">DSCA_62430</name>
</gene>
<dbReference type="EMBL" id="AP021874">
    <property type="protein sequence ID" value="BBO72313.1"/>
    <property type="molecule type" value="Genomic_DNA"/>
</dbReference>
<dbReference type="OrthoDB" id="5419333at2"/>
<dbReference type="AlphaFoldDB" id="A0A5K7YWF5"/>
<sequence length="174" mass="19814">MGLRHSFKTARKRIDALDGEERETLLAICRDIRHAEETLAEKAAPELANCMACRGLCCRNIHPADIITEWDLVYILALAPQIEEALAACVAREGFFPADCIFLENGTGPCIFPDHLRPERCIISFCRVAPSIEKEIGRVMGGFSRLIRFFMHRPFRRAFRTLISFTAFRRFPNA</sequence>
<organism evidence="1 2">
    <name type="scientific">Desulfosarcina alkanivorans</name>
    <dbReference type="NCBI Taxonomy" id="571177"/>
    <lineage>
        <taxon>Bacteria</taxon>
        <taxon>Pseudomonadati</taxon>
        <taxon>Thermodesulfobacteriota</taxon>
        <taxon>Desulfobacteria</taxon>
        <taxon>Desulfobacterales</taxon>
        <taxon>Desulfosarcinaceae</taxon>
        <taxon>Desulfosarcina</taxon>
    </lineage>
</organism>
<accession>A0A5K7YWF5</accession>
<dbReference type="Proteomes" id="UP000427906">
    <property type="component" value="Chromosome"/>
</dbReference>
<dbReference type="KEGG" id="dalk:DSCA_62430"/>
<proteinExistence type="predicted"/>
<keyword evidence="2" id="KW-1185">Reference proteome</keyword>